<feature type="chain" id="PRO_5046440003" evidence="1">
    <location>
        <begin position="23"/>
        <end position="206"/>
    </location>
</feature>
<dbReference type="Proteomes" id="UP001597106">
    <property type="component" value="Unassembled WGS sequence"/>
</dbReference>
<accession>A0ABW3GHF8</accession>
<dbReference type="EMBL" id="JBHTJW010000002">
    <property type="protein sequence ID" value="MFD0929823.1"/>
    <property type="molecule type" value="Genomic_DNA"/>
</dbReference>
<organism evidence="2 3">
    <name type="scientific">Methylophilus glucosoxydans</name>
    <dbReference type="NCBI Taxonomy" id="752553"/>
    <lineage>
        <taxon>Bacteria</taxon>
        <taxon>Pseudomonadati</taxon>
        <taxon>Pseudomonadota</taxon>
        <taxon>Betaproteobacteria</taxon>
        <taxon>Nitrosomonadales</taxon>
        <taxon>Methylophilaceae</taxon>
        <taxon>Methylophilus</taxon>
    </lineage>
</organism>
<gene>
    <name evidence="2" type="ORF">ACFQ1T_08535</name>
</gene>
<dbReference type="RefSeq" id="WP_194748062.1">
    <property type="nucleotide sequence ID" value="NZ_JBHTJW010000002.1"/>
</dbReference>
<keyword evidence="1" id="KW-0732">Signal</keyword>
<evidence type="ECO:0000256" key="1">
    <source>
        <dbReference type="SAM" id="SignalP"/>
    </source>
</evidence>
<feature type="signal peptide" evidence="1">
    <location>
        <begin position="1"/>
        <end position="22"/>
    </location>
</feature>
<keyword evidence="3" id="KW-1185">Reference proteome</keyword>
<protein>
    <submittedName>
        <fullName evidence="2">PEP-CTERM sorting domain-containing protein</fullName>
    </submittedName>
</protein>
<evidence type="ECO:0000313" key="2">
    <source>
        <dbReference type="EMBL" id="MFD0929823.1"/>
    </source>
</evidence>
<reference evidence="3" key="1">
    <citation type="journal article" date="2019" name="Int. J. Syst. Evol. Microbiol.">
        <title>The Global Catalogue of Microorganisms (GCM) 10K type strain sequencing project: providing services to taxonomists for standard genome sequencing and annotation.</title>
        <authorList>
            <consortium name="The Broad Institute Genomics Platform"/>
            <consortium name="The Broad Institute Genome Sequencing Center for Infectious Disease"/>
            <person name="Wu L."/>
            <person name="Ma J."/>
        </authorList>
    </citation>
    <scope>NUCLEOTIDE SEQUENCE [LARGE SCALE GENOMIC DNA]</scope>
    <source>
        <strain evidence="3">CCUG 59685</strain>
    </source>
</reference>
<sequence>MIKSLGFATLLAFTFASNSSVAATPTIVFSSADYVSESAAFGSYIIDNTDYLGVRLTLSSSMDISYIGGNFSQFSDGNIFGAIVRAGDWNSSTLGANSLAHTVFAATGGDQLASLGSTVHLAAGSYDIIFGSGQFGATGYSALVDTQDAASTSNMFQSTDAGVTISALSGTAVRVTAAAVPEASNTAMMLAGLGLTGLMLRRRQSK</sequence>
<evidence type="ECO:0000313" key="3">
    <source>
        <dbReference type="Proteomes" id="UP001597106"/>
    </source>
</evidence>
<name>A0ABW3GHF8_9PROT</name>
<proteinExistence type="predicted"/>
<comment type="caution">
    <text evidence="2">The sequence shown here is derived from an EMBL/GenBank/DDBJ whole genome shotgun (WGS) entry which is preliminary data.</text>
</comment>